<dbReference type="OrthoDB" id="8554211at2"/>
<gene>
    <name evidence="17" type="ORF">DC094_15765</name>
</gene>
<feature type="region of interest" description="Disordered" evidence="13">
    <location>
        <begin position="1"/>
        <end position="20"/>
    </location>
</feature>
<dbReference type="GO" id="GO:0005886">
    <property type="term" value="C:plasma membrane"/>
    <property type="evidence" value="ECO:0007669"/>
    <property type="project" value="UniProtKB-SubCell"/>
</dbReference>
<evidence type="ECO:0000256" key="14">
    <source>
        <dbReference type="SAM" id="Phobius"/>
    </source>
</evidence>
<dbReference type="Proteomes" id="UP000244906">
    <property type="component" value="Unassembled WGS sequence"/>
</dbReference>
<evidence type="ECO:0000256" key="8">
    <source>
        <dbReference type="ARBA" id="ARBA00022989"/>
    </source>
</evidence>
<keyword evidence="8 14" id="KW-1133">Transmembrane helix</keyword>
<dbReference type="InterPro" id="IPR013556">
    <property type="entry name" value="Flag_M-ring_C"/>
</dbReference>
<evidence type="ECO:0000259" key="16">
    <source>
        <dbReference type="Pfam" id="PF08345"/>
    </source>
</evidence>
<feature type="domain" description="Flagellar M-ring C-terminal" evidence="16">
    <location>
        <begin position="280"/>
        <end position="449"/>
    </location>
</feature>
<evidence type="ECO:0000256" key="13">
    <source>
        <dbReference type="SAM" id="MobiDB-lite"/>
    </source>
</evidence>
<dbReference type="InterPro" id="IPR045851">
    <property type="entry name" value="AMP-bd_C_sf"/>
</dbReference>
<evidence type="ECO:0000313" key="18">
    <source>
        <dbReference type="Proteomes" id="UP000244906"/>
    </source>
</evidence>
<keyword evidence="17" id="KW-0969">Cilium</keyword>
<organism evidence="17 18">
    <name type="scientific">Pelagibaculum spongiae</name>
    <dbReference type="NCBI Taxonomy" id="2080658"/>
    <lineage>
        <taxon>Bacteria</taxon>
        <taxon>Pseudomonadati</taxon>
        <taxon>Pseudomonadota</taxon>
        <taxon>Gammaproteobacteria</taxon>
        <taxon>Oceanospirillales</taxon>
        <taxon>Pelagibaculum</taxon>
    </lineage>
</organism>
<feature type="domain" description="Flagellar M-ring N-terminal" evidence="15">
    <location>
        <begin position="71"/>
        <end position="247"/>
    </location>
</feature>
<dbReference type="GO" id="GO:0003774">
    <property type="term" value="F:cytoskeletal motor activity"/>
    <property type="evidence" value="ECO:0007669"/>
    <property type="project" value="InterPro"/>
</dbReference>
<feature type="transmembrane region" description="Helical" evidence="14">
    <location>
        <begin position="50"/>
        <end position="69"/>
    </location>
</feature>
<dbReference type="PANTHER" id="PTHR30046">
    <property type="entry name" value="FLAGELLAR M-RING PROTEIN"/>
    <property type="match status" value="1"/>
</dbReference>
<evidence type="ECO:0000256" key="2">
    <source>
        <dbReference type="ARBA" id="ARBA00004117"/>
    </source>
</evidence>
<evidence type="ECO:0000256" key="7">
    <source>
        <dbReference type="ARBA" id="ARBA00022692"/>
    </source>
</evidence>
<feature type="region of interest" description="Disordered" evidence="13">
    <location>
        <begin position="301"/>
        <end position="369"/>
    </location>
</feature>
<evidence type="ECO:0000256" key="10">
    <source>
        <dbReference type="ARBA" id="ARBA00023143"/>
    </source>
</evidence>
<comment type="subcellular location">
    <subcellularLocation>
        <location evidence="2 12">Bacterial flagellum basal body</location>
    </subcellularLocation>
    <subcellularLocation>
        <location evidence="3">Cell membrane</location>
        <topology evidence="3">Multi-pass membrane protein</topology>
    </subcellularLocation>
</comment>
<keyword evidence="18" id="KW-1185">Reference proteome</keyword>
<keyword evidence="6" id="KW-1003">Cell membrane</keyword>
<comment type="caution">
    <text evidence="17">The sequence shown here is derived from an EMBL/GenBank/DDBJ whole genome shotgun (WGS) entry which is preliminary data.</text>
</comment>
<feature type="compositionally biased region" description="Low complexity" evidence="13">
    <location>
        <begin position="1"/>
        <end position="12"/>
    </location>
</feature>
<dbReference type="RefSeq" id="WP_116688088.1">
    <property type="nucleotide sequence ID" value="NZ_CAWNYD010000007.1"/>
</dbReference>
<dbReference type="Pfam" id="PF08345">
    <property type="entry name" value="YscJ_FliF_C"/>
    <property type="match status" value="1"/>
</dbReference>
<keyword evidence="9 14" id="KW-0472">Membrane</keyword>
<feature type="compositionally biased region" description="Low complexity" evidence="13">
    <location>
        <begin position="348"/>
        <end position="364"/>
    </location>
</feature>
<keyword evidence="17" id="KW-0282">Flagellum</keyword>
<dbReference type="PANTHER" id="PTHR30046:SF0">
    <property type="entry name" value="FLAGELLAR M-RING PROTEIN"/>
    <property type="match status" value="1"/>
</dbReference>
<feature type="compositionally biased region" description="Polar residues" evidence="13">
    <location>
        <begin position="310"/>
        <end position="319"/>
    </location>
</feature>
<protein>
    <recommendedName>
        <fullName evidence="5 12">Flagellar M-ring protein</fullName>
    </recommendedName>
</protein>
<dbReference type="AlphaFoldDB" id="A0A2V1GRX4"/>
<comment type="function">
    <text evidence="1 12">The M ring may be actively involved in energy transduction.</text>
</comment>
<dbReference type="PRINTS" id="PR01009">
    <property type="entry name" value="FLGMRINGFLIF"/>
</dbReference>
<dbReference type="InterPro" id="IPR000067">
    <property type="entry name" value="FlgMring_FliF"/>
</dbReference>
<dbReference type="PIRSF" id="PIRSF004862">
    <property type="entry name" value="FliF"/>
    <property type="match status" value="1"/>
</dbReference>
<dbReference type="NCBIfam" id="TIGR00206">
    <property type="entry name" value="fliF"/>
    <property type="match status" value="1"/>
</dbReference>
<name>A0A2V1GRX4_9GAMM</name>
<evidence type="ECO:0000256" key="3">
    <source>
        <dbReference type="ARBA" id="ARBA00004651"/>
    </source>
</evidence>
<feature type="transmembrane region" description="Helical" evidence="14">
    <location>
        <begin position="472"/>
        <end position="490"/>
    </location>
</feature>
<reference evidence="17 18" key="1">
    <citation type="submission" date="2018-04" db="EMBL/GenBank/DDBJ databases">
        <title>Thalassorhabdus spongiae gen. nov., sp. nov., isolated from a marine sponge in South-West Iceland.</title>
        <authorList>
            <person name="Knobloch S."/>
            <person name="Daussin A."/>
            <person name="Johannsson R."/>
            <person name="Marteinsson V.T."/>
        </authorList>
    </citation>
    <scope>NUCLEOTIDE SEQUENCE [LARGE SCALE GENOMIC DNA]</scope>
    <source>
        <strain evidence="17 18">Hp12</strain>
    </source>
</reference>
<evidence type="ECO:0000256" key="1">
    <source>
        <dbReference type="ARBA" id="ARBA00003820"/>
    </source>
</evidence>
<keyword evidence="7 14" id="KW-0812">Transmembrane</keyword>
<evidence type="ECO:0000256" key="5">
    <source>
        <dbReference type="ARBA" id="ARBA00017949"/>
    </source>
</evidence>
<evidence type="ECO:0000256" key="9">
    <source>
        <dbReference type="ARBA" id="ARBA00023136"/>
    </source>
</evidence>
<comment type="subunit">
    <text evidence="11">The basal body constitutes a major portion of the flagellar organelle and consists of four rings (L,P,S, and M) mounted on a central rod. The M ring is integral to the inner membrane of the cell and may be connected to the flagellar rod via the S ring. The S (supramembrane ring) lies just distal to the M ring. The L and P rings lie in the outer membrane and the periplasmic space, respectively.</text>
</comment>
<dbReference type="InterPro" id="IPR006182">
    <property type="entry name" value="FliF_N_dom"/>
</dbReference>
<dbReference type="Gene3D" id="3.30.300.30">
    <property type="match status" value="1"/>
</dbReference>
<comment type="similarity">
    <text evidence="4 12">Belongs to the FliF family.</text>
</comment>
<evidence type="ECO:0000256" key="12">
    <source>
        <dbReference type="PIRNR" id="PIRNR004862"/>
    </source>
</evidence>
<dbReference type="GO" id="GO:0009431">
    <property type="term" value="C:bacterial-type flagellum basal body, MS ring"/>
    <property type="evidence" value="ECO:0007669"/>
    <property type="project" value="InterPro"/>
</dbReference>
<evidence type="ECO:0000256" key="6">
    <source>
        <dbReference type="ARBA" id="ARBA00022475"/>
    </source>
</evidence>
<dbReference type="GO" id="GO:0071973">
    <property type="term" value="P:bacterial-type flagellum-dependent cell motility"/>
    <property type="evidence" value="ECO:0007669"/>
    <property type="project" value="InterPro"/>
</dbReference>
<sequence>MADSTAAATADTNIQAGSPAPDRKIPLPGFLGKLAALWTGISELPILRQLGLMVGLAASVALGVAVVLWSQQPEKRVLFTRLDNQQMTEVMDAMERLRFPYSVDQSTGFLMVDAEKLQSVRLKLAAEGVPSTPTTGFAAMQQEESSLGTSMFMERKRYMHSLQQELATTITSLDAVRSARIHLAVPRDAVFIRDRRKPSASVMLDLISGRRLERSQVQAIVNMVSTSIPELTADKVTVVDQRGRLLSSDIEKDPLEVSERQFDYRKKVEQAYIERIQDILRPVLGDKAFKTQVTADMDFSSAERAEEKYNPNQSAVRSEQWNEEEKVGDSLNGGIPGALSNQPPGGSVAPEQAAAEGAEGAVVPLKKSRQGTKNYEVDRTVSYVRGPVGSLSRLSVAVVIDDFKQIVNGETQQTALTTQQLDRITALVRDAVGFSQNRGDSVTVINTAFAPLPQEIIPEAAPWYQMLLDPSVMRYLLALLVVLILVFGLLRPVMRGLAGDTNKLPAEHELDPDLLDENGDLRDDKITLTGSTDLQLPAPEDSYQAQLNAIKALAMDDPGRVAIVLRQWMKEGE</sequence>
<evidence type="ECO:0000259" key="15">
    <source>
        <dbReference type="Pfam" id="PF01514"/>
    </source>
</evidence>
<evidence type="ECO:0000256" key="11">
    <source>
        <dbReference type="ARBA" id="ARBA00025936"/>
    </source>
</evidence>
<evidence type="ECO:0000313" key="17">
    <source>
        <dbReference type="EMBL" id="PVZ66724.1"/>
    </source>
</evidence>
<proteinExistence type="inferred from homology"/>
<dbReference type="EMBL" id="QDDL01000007">
    <property type="protein sequence ID" value="PVZ66724.1"/>
    <property type="molecule type" value="Genomic_DNA"/>
</dbReference>
<accession>A0A2V1GRX4</accession>
<evidence type="ECO:0000256" key="4">
    <source>
        <dbReference type="ARBA" id="ARBA00007971"/>
    </source>
</evidence>
<dbReference type="InterPro" id="IPR043427">
    <property type="entry name" value="YscJ/FliF"/>
</dbReference>
<keyword evidence="17" id="KW-0966">Cell projection</keyword>
<keyword evidence="10 12" id="KW-0975">Bacterial flagellum</keyword>
<dbReference type="Pfam" id="PF01514">
    <property type="entry name" value="YscJ_FliF"/>
    <property type="match status" value="1"/>
</dbReference>